<dbReference type="GO" id="GO:0016746">
    <property type="term" value="F:acyltransferase activity"/>
    <property type="evidence" value="ECO:0007669"/>
    <property type="project" value="UniProtKB-KW"/>
</dbReference>
<keyword evidence="2" id="KW-1133">Transmembrane helix</keyword>
<dbReference type="InterPro" id="IPR002656">
    <property type="entry name" value="Acyl_transf_3_dom"/>
</dbReference>
<evidence type="ECO:0000256" key="1">
    <source>
        <dbReference type="SAM" id="MobiDB-lite"/>
    </source>
</evidence>
<feature type="transmembrane region" description="Helical" evidence="2">
    <location>
        <begin position="209"/>
        <end position="227"/>
    </location>
</feature>
<feature type="transmembrane region" description="Helical" evidence="2">
    <location>
        <begin position="184"/>
        <end position="203"/>
    </location>
</feature>
<dbReference type="Pfam" id="PF01757">
    <property type="entry name" value="Acyl_transf_3"/>
    <property type="match status" value="1"/>
</dbReference>
<evidence type="ECO:0000313" key="5">
    <source>
        <dbReference type="Proteomes" id="UP001597182"/>
    </source>
</evidence>
<evidence type="ECO:0000313" key="4">
    <source>
        <dbReference type="EMBL" id="MFD1232202.1"/>
    </source>
</evidence>
<dbReference type="EMBL" id="JBHTMB010000019">
    <property type="protein sequence ID" value="MFD1232202.1"/>
    <property type="molecule type" value="Genomic_DNA"/>
</dbReference>
<proteinExistence type="predicted"/>
<feature type="transmembrane region" description="Helical" evidence="2">
    <location>
        <begin position="77"/>
        <end position="99"/>
    </location>
</feature>
<gene>
    <name evidence="4" type="ORF">ACFQ34_02800</name>
</gene>
<feature type="domain" description="Acyltransferase 3" evidence="3">
    <location>
        <begin position="32"/>
        <end position="376"/>
    </location>
</feature>
<feature type="region of interest" description="Disordered" evidence="1">
    <location>
        <begin position="1"/>
        <end position="20"/>
    </location>
</feature>
<dbReference type="RefSeq" id="WP_013674948.1">
    <property type="nucleotide sequence ID" value="NZ_BAABKS010000021.1"/>
</dbReference>
<keyword evidence="4" id="KW-0012">Acyltransferase</keyword>
<accession>A0ABW3VAW0</accession>
<keyword evidence="5" id="KW-1185">Reference proteome</keyword>
<sequence>MTEVDPAGATAGRGTGGTAAAGDAEGLVARDRYVDLLRAFSILVVVLWHWAFTILVWGPSGPSATSPLGFTSGLWVLTWLFQVLPLFFYVGGYVHLRAWQRACARGEHLGHFVWRNIRRLSLPALLLAVVWIGMGAGLGAVFDVAWVGRAVLLVISPLWFIAVYLGLIALMPAWLWLREHFGAVPLVWFAGMVVVVDILRFRAGMDELAYVNMVLVWGLAFQAGFSYEQVVRAPRQFDAALMWAGLFGLVGLVFSGLYPGSMVGVPGETSNMAPPTLCIVALLVFQIGVAEMARPSLERWLERPGPRRVVEVVNRFAMPVFLFHTTGMAIGRGLFYALTGEIAEKQVPDTAWWLQRPLWIALSLACTLPVIWLFARFGHRRPTGGSPRVAAP</sequence>
<feature type="transmembrane region" description="Helical" evidence="2">
    <location>
        <begin position="272"/>
        <end position="293"/>
    </location>
</feature>
<feature type="transmembrane region" description="Helical" evidence="2">
    <location>
        <begin position="316"/>
        <end position="338"/>
    </location>
</feature>
<keyword evidence="4" id="KW-0808">Transferase</keyword>
<dbReference type="EC" id="2.3.1.-" evidence="4"/>
<feature type="transmembrane region" description="Helical" evidence="2">
    <location>
        <begin position="36"/>
        <end position="57"/>
    </location>
</feature>
<organism evidence="4 5">
    <name type="scientific">Pseudonocardia benzenivorans</name>
    <dbReference type="NCBI Taxonomy" id="228005"/>
    <lineage>
        <taxon>Bacteria</taxon>
        <taxon>Bacillati</taxon>
        <taxon>Actinomycetota</taxon>
        <taxon>Actinomycetes</taxon>
        <taxon>Pseudonocardiales</taxon>
        <taxon>Pseudonocardiaceae</taxon>
        <taxon>Pseudonocardia</taxon>
    </lineage>
</organism>
<reference evidence="5" key="1">
    <citation type="journal article" date="2019" name="Int. J. Syst. Evol. Microbiol.">
        <title>The Global Catalogue of Microorganisms (GCM) 10K type strain sequencing project: providing services to taxonomists for standard genome sequencing and annotation.</title>
        <authorList>
            <consortium name="The Broad Institute Genomics Platform"/>
            <consortium name="The Broad Institute Genome Sequencing Center for Infectious Disease"/>
            <person name="Wu L."/>
            <person name="Ma J."/>
        </authorList>
    </citation>
    <scope>NUCLEOTIDE SEQUENCE [LARGE SCALE GENOMIC DNA]</scope>
    <source>
        <strain evidence="5">CCUG 49018</strain>
    </source>
</reference>
<protein>
    <submittedName>
        <fullName evidence="4">Acyltransferase</fullName>
        <ecNumber evidence="4">2.3.1.-</ecNumber>
    </submittedName>
</protein>
<feature type="transmembrane region" description="Helical" evidence="2">
    <location>
        <begin position="239"/>
        <end position="260"/>
    </location>
</feature>
<keyword evidence="2" id="KW-0472">Membrane</keyword>
<feature type="transmembrane region" description="Helical" evidence="2">
    <location>
        <begin position="154"/>
        <end position="177"/>
    </location>
</feature>
<name>A0ABW3VAW0_9PSEU</name>
<feature type="transmembrane region" description="Helical" evidence="2">
    <location>
        <begin position="120"/>
        <end position="142"/>
    </location>
</feature>
<evidence type="ECO:0000259" key="3">
    <source>
        <dbReference type="Pfam" id="PF01757"/>
    </source>
</evidence>
<feature type="transmembrane region" description="Helical" evidence="2">
    <location>
        <begin position="358"/>
        <end position="375"/>
    </location>
</feature>
<evidence type="ECO:0000256" key="2">
    <source>
        <dbReference type="SAM" id="Phobius"/>
    </source>
</evidence>
<dbReference type="Proteomes" id="UP001597182">
    <property type="component" value="Unassembled WGS sequence"/>
</dbReference>
<comment type="caution">
    <text evidence="4">The sequence shown here is derived from an EMBL/GenBank/DDBJ whole genome shotgun (WGS) entry which is preliminary data.</text>
</comment>
<keyword evidence="2" id="KW-0812">Transmembrane</keyword>